<feature type="compositionally biased region" description="Basic residues" evidence="1">
    <location>
        <begin position="28"/>
        <end position="37"/>
    </location>
</feature>
<reference evidence="2 3" key="1">
    <citation type="submission" date="2023-03" db="EMBL/GenBank/DDBJ databases">
        <title>Genome insight into feeding habits of ladybird beetles.</title>
        <authorList>
            <person name="Li H.-S."/>
            <person name="Huang Y.-H."/>
            <person name="Pang H."/>
        </authorList>
    </citation>
    <scope>NUCLEOTIDE SEQUENCE [LARGE SCALE GENOMIC DNA]</scope>
    <source>
        <strain evidence="2">SYSU_2023b</strain>
        <tissue evidence="2">Whole body</tissue>
    </source>
</reference>
<evidence type="ECO:0000313" key="3">
    <source>
        <dbReference type="Proteomes" id="UP001431783"/>
    </source>
</evidence>
<dbReference type="EMBL" id="JARQZJ010000070">
    <property type="protein sequence ID" value="KAK9881732.1"/>
    <property type="molecule type" value="Genomic_DNA"/>
</dbReference>
<comment type="caution">
    <text evidence="2">The sequence shown here is derived from an EMBL/GenBank/DDBJ whole genome shotgun (WGS) entry which is preliminary data.</text>
</comment>
<protein>
    <submittedName>
        <fullName evidence="2">Uncharacterized protein</fullName>
    </submittedName>
</protein>
<evidence type="ECO:0000313" key="2">
    <source>
        <dbReference type="EMBL" id="KAK9881732.1"/>
    </source>
</evidence>
<dbReference type="Proteomes" id="UP001431783">
    <property type="component" value="Unassembled WGS sequence"/>
</dbReference>
<sequence>MYEMSSATYEVQQEIAARLEADQKMRKSHMFSVRGHRSCSEQGPHPGYHLWSAKKTRKRTSAPQMGNQYNRTSLILRSRRSWPVAPTPVQR</sequence>
<dbReference type="AlphaFoldDB" id="A0AAW1UP14"/>
<gene>
    <name evidence="2" type="ORF">WA026_017254</name>
</gene>
<feature type="region of interest" description="Disordered" evidence="1">
    <location>
        <begin position="28"/>
        <end position="50"/>
    </location>
</feature>
<evidence type="ECO:0000256" key="1">
    <source>
        <dbReference type="SAM" id="MobiDB-lite"/>
    </source>
</evidence>
<proteinExistence type="predicted"/>
<keyword evidence="3" id="KW-1185">Reference proteome</keyword>
<accession>A0AAW1UP14</accession>
<name>A0AAW1UP14_9CUCU</name>
<organism evidence="2 3">
    <name type="scientific">Henosepilachna vigintioctopunctata</name>
    <dbReference type="NCBI Taxonomy" id="420089"/>
    <lineage>
        <taxon>Eukaryota</taxon>
        <taxon>Metazoa</taxon>
        <taxon>Ecdysozoa</taxon>
        <taxon>Arthropoda</taxon>
        <taxon>Hexapoda</taxon>
        <taxon>Insecta</taxon>
        <taxon>Pterygota</taxon>
        <taxon>Neoptera</taxon>
        <taxon>Endopterygota</taxon>
        <taxon>Coleoptera</taxon>
        <taxon>Polyphaga</taxon>
        <taxon>Cucujiformia</taxon>
        <taxon>Coccinelloidea</taxon>
        <taxon>Coccinellidae</taxon>
        <taxon>Epilachninae</taxon>
        <taxon>Epilachnini</taxon>
        <taxon>Henosepilachna</taxon>
    </lineage>
</organism>